<dbReference type="AlphaFoldDB" id="A0A3A8Q4C6"/>
<accession>A0A3A8Q4C6</accession>
<sequence length="893" mass="95459">MAVAALLAFFLWGSPSPEPTSATATASAAVTPVARAALITTPPRPSGSGRITGLVRDTRGLAASARVSASRTEPWRTLSELPCPTVQPDQEGMPVALKDCGFEYRRMMVELVSARLGEADVFAEVTTDADGRFVLEGLPDGNVTLWALADEGVAMQAHVPVGGADVVLDLEEGGFIEGTVTEADGKTPIPEAQVTLIHRKHTRFFDTRTDAKGEFSLGPVPRDSYSLFVAAKGWASRFIPNTHGWDTDEPLRLTRPTRVAGRVVAVDGSPAPGVTVLLDGDTPLATEQLTTSDGTGHFSFDDVPAVPHQLSATSREASAFATLNVTPPLDSVVLQLEPGMYVEGTVRGDTGQPVAGAKVLTYREDGGPASAEATTVTSMAGRYRLGPVRSGPHTFKVEAAHHLDLELAAQRLQQGMGPLDLTLVRAASAEGIVVDEQGTPLAGIPLQFRSGEEHWNYSYPEDTQLSDAEGHFVLDAAEPGPGFVFTKDTSFLFGALAVQVPAASLRLVLDRGASVSGSVTDAQGLPVHGAALSLGNVQGDDEREELRRSATTDASGRFLLQGIRPGRYVLEATVSRDWTDERASRPIEITGREHVDVSLRLEEGRTLSGMAVDTAGLPLAEVRILATTPDVDDPPWRHREEDPAVSAGARSGPDGRFTLRHLAATRYALTTDMPGYTFHPERSQGGTFEQKEELWVDAHAEQVRLVFVKDGHLKGRVVDPTGKPVTAFTLSLSNRTSPGSAVDAPDGTFDCPVKGSGTRTLTVRAEGFPALRRAVTTEEGVDLDLGTLTLENHWTLRLHLHDQKTGEPLTEADKPFVEFWSPGARPSIHGRGDVRRPTFRNGLFEVEAAPPLPFTVEVSTKGYRDVTRAVTSRDEVLTVPLVPIAAVAEPVSP</sequence>
<dbReference type="GO" id="GO:0030246">
    <property type="term" value="F:carbohydrate binding"/>
    <property type="evidence" value="ECO:0007669"/>
    <property type="project" value="InterPro"/>
</dbReference>
<keyword evidence="3" id="KW-0378">Hydrolase</keyword>
<evidence type="ECO:0000256" key="1">
    <source>
        <dbReference type="ARBA" id="ARBA00022729"/>
    </source>
</evidence>
<keyword evidence="1" id="KW-0732">Signal</keyword>
<dbReference type="InterPro" id="IPR013784">
    <property type="entry name" value="Carb-bd-like_fold"/>
</dbReference>
<name>A0A3A8Q4C6_9BACT</name>
<organism evidence="3 4">
    <name type="scientific">Corallococcus llansteffanensis</name>
    <dbReference type="NCBI Taxonomy" id="2316731"/>
    <lineage>
        <taxon>Bacteria</taxon>
        <taxon>Pseudomonadati</taxon>
        <taxon>Myxococcota</taxon>
        <taxon>Myxococcia</taxon>
        <taxon>Myxococcales</taxon>
        <taxon>Cystobacterineae</taxon>
        <taxon>Myxococcaceae</taxon>
        <taxon>Corallococcus</taxon>
    </lineage>
</organism>
<protein>
    <submittedName>
        <fullName evidence="3">Carboxypeptidase regulatory-like domain-containing protein</fullName>
    </submittedName>
</protein>
<keyword evidence="3" id="KW-0645">Protease</keyword>
<dbReference type="InterPro" id="IPR008969">
    <property type="entry name" value="CarboxyPept-like_regulatory"/>
</dbReference>
<dbReference type="SUPFAM" id="SSF49452">
    <property type="entry name" value="Starch-binding domain-like"/>
    <property type="match status" value="1"/>
</dbReference>
<dbReference type="PANTHER" id="PTHR23303:SF14">
    <property type="entry name" value="BOS COMPLEX SUBUNIT NOMO1-RELATED"/>
    <property type="match status" value="1"/>
</dbReference>
<keyword evidence="4" id="KW-1185">Reference proteome</keyword>
<reference evidence="4" key="1">
    <citation type="submission" date="2018-09" db="EMBL/GenBank/DDBJ databases">
        <authorList>
            <person name="Livingstone P.G."/>
            <person name="Whitworth D.E."/>
        </authorList>
    </citation>
    <scope>NUCLEOTIDE SEQUENCE [LARGE SCALE GENOMIC DNA]</scope>
    <source>
        <strain evidence="4">CA051B</strain>
    </source>
</reference>
<dbReference type="Gene3D" id="2.60.40.1120">
    <property type="entry name" value="Carboxypeptidase-like, regulatory domain"/>
    <property type="match status" value="2"/>
</dbReference>
<gene>
    <name evidence="3" type="ORF">D7V93_08610</name>
</gene>
<keyword evidence="3" id="KW-0121">Carboxypeptidase</keyword>
<dbReference type="SUPFAM" id="SSF49464">
    <property type="entry name" value="Carboxypeptidase regulatory domain-like"/>
    <property type="match status" value="4"/>
</dbReference>
<feature type="region of interest" description="Disordered" evidence="2">
    <location>
        <begin position="630"/>
        <end position="653"/>
    </location>
</feature>
<dbReference type="EMBL" id="RAWB01000062">
    <property type="protein sequence ID" value="RKH63547.1"/>
    <property type="molecule type" value="Genomic_DNA"/>
</dbReference>
<dbReference type="InterPro" id="IPR051417">
    <property type="entry name" value="SDr/BOS_complex"/>
</dbReference>
<evidence type="ECO:0000313" key="3">
    <source>
        <dbReference type="EMBL" id="RKH63547.1"/>
    </source>
</evidence>
<proteinExistence type="predicted"/>
<dbReference type="Proteomes" id="UP000272888">
    <property type="component" value="Unassembled WGS sequence"/>
</dbReference>
<dbReference type="Pfam" id="PF13620">
    <property type="entry name" value="CarboxypepD_reg"/>
    <property type="match status" value="4"/>
</dbReference>
<evidence type="ECO:0000256" key="2">
    <source>
        <dbReference type="SAM" id="MobiDB-lite"/>
    </source>
</evidence>
<dbReference type="GO" id="GO:0004180">
    <property type="term" value="F:carboxypeptidase activity"/>
    <property type="evidence" value="ECO:0007669"/>
    <property type="project" value="UniProtKB-KW"/>
</dbReference>
<evidence type="ECO:0000313" key="4">
    <source>
        <dbReference type="Proteomes" id="UP000272888"/>
    </source>
</evidence>
<dbReference type="PANTHER" id="PTHR23303">
    <property type="entry name" value="CARBOXYPEPTIDASE REGULATORY REGION-CONTAINING"/>
    <property type="match status" value="1"/>
</dbReference>
<comment type="caution">
    <text evidence="3">The sequence shown here is derived from an EMBL/GenBank/DDBJ whole genome shotgun (WGS) entry which is preliminary data.</text>
</comment>